<evidence type="ECO:0000313" key="1">
    <source>
        <dbReference type="EMBL" id="RKU44657.1"/>
    </source>
</evidence>
<dbReference type="EMBL" id="QVQW01000028">
    <property type="protein sequence ID" value="RKU44657.1"/>
    <property type="molecule type" value="Genomic_DNA"/>
</dbReference>
<sequence length="91" mass="10074">MMSREERPLQIHALRVVQCIDRGGEVITGVTAGLDQEDTVAGQGKVAGHNASAWSTADNDVVRVRRDELAKTQEERRLLKNSIVVAPLKRR</sequence>
<evidence type="ECO:0000313" key="2">
    <source>
        <dbReference type="Proteomes" id="UP000275385"/>
    </source>
</evidence>
<keyword evidence="2" id="KW-1185">Reference proteome</keyword>
<protein>
    <submittedName>
        <fullName evidence="1">Uncharacterized protein</fullName>
    </submittedName>
</protein>
<reference evidence="1 2" key="1">
    <citation type="submission" date="2018-08" db="EMBL/GenBank/DDBJ databases">
        <title>Draft genome of the lignicolous fungus Coniochaeta pulveracea.</title>
        <authorList>
            <person name="Borstlap C.J."/>
            <person name="De Witt R.N."/>
            <person name="Botha A."/>
            <person name="Volschenk H."/>
        </authorList>
    </citation>
    <scope>NUCLEOTIDE SEQUENCE [LARGE SCALE GENOMIC DNA]</scope>
    <source>
        <strain evidence="1 2">CAB683</strain>
    </source>
</reference>
<dbReference type="Proteomes" id="UP000275385">
    <property type="component" value="Unassembled WGS sequence"/>
</dbReference>
<accession>A0A420YA05</accession>
<comment type="caution">
    <text evidence="1">The sequence shown here is derived from an EMBL/GenBank/DDBJ whole genome shotgun (WGS) entry which is preliminary data.</text>
</comment>
<organism evidence="1 2">
    <name type="scientific">Coniochaeta pulveracea</name>
    <dbReference type="NCBI Taxonomy" id="177199"/>
    <lineage>
        <taxon>Eukaryota</taxon>
        <taxon>Fungi</taxon>
        <taxon>Dikarya</taxon>
        <taxon>Ascomycota</taxon>
        <taxon>Pezizomycotina</taxon>
        <taxon>Sordariomycetes</taxon>
        <taxon>Sordariomycetidae</taxon>
        <taxon>Coniochaetales</taxon>
        <taxon>Coniochaetaceae</taxon>
        <taxon>Coniochaeta</taxon>
    </lineage>
</organism>
<dbReference type="AlphaFoldDB" id="A0A420YA05"/>
<name>A0A420YA05_9PEZI</name>
<gene>
    <name evidence="1" type="ORF">DL546_002745</name>
</gene>
<proteinExistence type="predicted"/>